<dbReference type="GO" id="GO:0005737">
    <property type="term" value="C:cytoplasm"/>
    <property type="evidence" value="ECO:0007669"/>
    <property type="project" value="UniProtKB-SubCell"/>
</dbReference>
<dbReference type="GO" id="GO:0034599">
    <property type="term" value="P:cellular response to oxidative stress"/>
    <property type="evidence" value="ECO:0007669"/>
    <property type="project" value="InterPro"/>
</dbReference>
<comment type="caution">
    <text evidence="5">The sequence shown here is derived from an EMBL/GenBank/DDBJ whole genome shotgun (WGS) entry which is preliminary data.</text>
</comment>
<dbReference type="GO" id="GO:0016491">
    <property type="term" value="F:oxidoreductase activity"/>
    <property type="evidence" value="ECO:0007669"/>
    <property type="project" value="UniProtKB-KW"/>
</dbReference>
<dbReference type="Proteomes" id="UP000248606">
    <property type="component" value="Unassembled WGS sequence"/>
</dbReference>
<dbReference type="PANTHER" id="PTHR43035:SF1">
    <property type="entry name" value="FATTY ACID REPRESSION MUTANT PROTEIN 2-RELATED"/>
    <property type="match status" value="1"/>
</dbReference>
<proteinExistence type="predicted"/>
<name>A0A2W5I8A6_9ACTN</name>
<dbReference type="AlphaFoldDB" id="A0A2W5I8A6"/>
<dbReference type="Pfam" id="PF00881">
    <property type="entry name" value="Nitroreductase"/>
    <property type="match status" value="1"/>
</dbReference>
<evidence type="ECO:0000256" key="3">
    <source>
        <dbReference type="ARBA" id="ARBA00023002"/>
    </source>
</evidence>
<sequence>MIVALNSDYQAFKNVVAARRSVYALNADLPVSEDDIVSVVKDLTELTPDAFNQKSARAIVVFGEKNREVWDAIYDAFDGKVDRAKTDAFAAGAGTVLYFIDRSIIQSMQEQYVLYADRFPVWAQQANGMLQFNIWSAFRSLGVGASLQHYNPVIDEAIREVTGAPASWELVAQAPFGGIVAEPGVKEGEDISQRVWVQR</sequence>
<feature type="domain" description="Nitroreductase" evidence="4">
    <location>
        <begin position="17"/>
        <end position="177"/>
    </location>
</feature>
<keyword evidence="3" id="KW-0560">Oxidoreductase</keyword>
<dbReference type="InterPro" id="IPR033877">
    <property type="entry name" value="Frm2/Hbn1"/>
</dbReference>
<dbReference type="EMBL" id="QFOZ01000013">
    <property type="protein sequence ID" value="PZP88311.1"/>
    <property type="molecule type" value="Genomic_DNA"/>
</dbReference>
<evidence type="ECO:0000256" key="2">
    <source>
        <dbReference type="ARBA" id="ARBA00022490"/>
    </source>
</evidence>
<keyword evidence="2" id="KW-0963">Cytoplasm</keyword>
<evidence type="ECO:0000313" key="5">
    <source>
        <dbReference type="EMBL" id="PZP88311.1"/>
    </source>
</evidence>
<comment type="subcellular location">
    <subcellularLocation>
        <location evidence="1">Cytoplasm</location>
    </subcellularLocation>
</comment>
<evidence type="ECO:0000313" key="6">
    <source>
        <dbReference type="Proteomes" id="UP000248606"/>
    </source>
</evidence>
<evidence type="ECO:0000256" key="1">
    <source>
        <dbReference type="ARBA" id="ARBA00004496"/>
    </source>
</evidence>
<dbReference type="PANTHER" id="PTHR43035">
    <property type="entry name" value="FATTY ACID REPRESSION MUTANT PROTEIN 2-RELATED"/>
    <property type="match status" value="1"/>
</dbReference>
<accession>A0A2W5I8A6</accession>
<organism evidence="5 6">
    <name type="scientific">Lawsonella clevelandensis</name>
    <dbReference type="NCBI Taxonomy" id="1528099"/>
    <lineage>
        <taxon>Bacteria</taxon>
        <taxon>Bacillati</taxon>
        <taxon>Actinomycetota</taxon>
        <taxon>Actinomycetes</taxon>
        <taxon>Mycobacteriales</taxon>
        <taxon>Lawsonellaceae</taxon>
        <taxon>Lawsonella</taxon>
    </lineage>
</organism>
<dbReference type="SUPFAM" id="SSF55469">
    <property type="entry name" value="FMN-dependent nitroreductase-like"/>
    <property type="match status" value="1"/>
</dbReference>
<dbReference type="Gene3D" id="3.40.109.10">
    <property type="entry name" value="NADH Oxidase"/>
    <property type="match status" value="1"/>
</dbReference>
<reference evidence="5 6" key="1">
    <citation type="submission" date="2017-08" db="EMBL/GenBank/DDBJ databases">
        <title>Infants hospitalized years apart are colonized by the same room-sourced microbial strains.</title>
        <authorList>
            <person name="Brooks B."/>
            <person name="Olm M.R."/>
            <person name="Firek B.A."/>
            <person name="Baker R."/>
            <person name="Thomas B.C."/>
            <person name="Morowitz M.J."/>
            <person name="Banfield J.F."/>
        </authorList>
    </citation>
    <scope>NUCLEOTIDE SEQUENCE [LARGE SCALE GENOMIC DNA]</scope>
    <source>
        <strain evidence="5">S2_006_000_R1_57</strain>
    </source>
</reference>
<protein>
    <submittedName>
        <fullName evidence="5">Nitroreductase</fullName>
    </submittedName>
</protein>
<gene>
    <name evidence="5" type="ORF">DI579_06910</name>
</gene>
<evidence type="ECO:0000259" key="4">
    <source>
        <dbReference type="Pfam" id="PF00881"/>
    </source>
</evidence>
<dbReference type="InterPro" id="IPR000415">
    <property type="entry name" value="Nitroreductase-like"/>
</dbReference>
<dbReference type="FunFam" id="3.40.109.10:FF:000001">
    <property type="entry name" value="Nitroreductase family"/>
    <property type="match status" value="1"/>
</dbReference>
<dbReference type="InterPro" id="IPR029479">
    <property type="entry name" value="Nitroreductase"/>
</dbReference>